<dbReference type="GO" id="GO:0016788">
    <property type="term" value="F:hydrolase activity, acting on ester bonds"/>
    <property type="evidence" value="ECO:0007669"/>
    <property type="project" value="UniProtKB-ARBA"/>
</dbReference>
<feature type="chain" id="PRO_5012845484" description="Sialate O-acetylesterase domain-containing protein" evidence="3">
    <location>
        <begin position="24"/>
        <end position="282"/>
    </location>
</feature>
<dbReference type="InterPro" id="IPR052940">
    <property type="entry name" value="Carb_Esterase_6"/>
</dbReference>
<evidence type="ECO:0000313" key="5">
    <source>
        <dbReference type="EMBL" id="SMB80759.1"/>
    </source>
</evidence>
<reference evidence="5 6" key="1">
    <citation type="submission" date="2017-04" db="EMBL/GenBank/DDBJ databases">
        <authorList>
            <person name="Afonso C.L."/>
            <person name="Miller P.J."/>
            <person name="Scott M.A."/>
            <person name="Spackman E."/>
            <person name="Goraichik I."/>
            <person name="Dimitrov K.M."/>
            <person name="Suarez D.L."/>
            <person name="Swayne D.E."/>
        </authorList>
    </citation>
    <scope>NUCLEOTIDE SEQUENCE [LARGE SCALE GENOMIC DNA]</scope>
    <source>
        <strain evidence="5 6">DSM 11622</strain>
    </source>
</reference>
<dbReference type="PANTHER" id="PTHR31988:SF19">
    <property type="entry name" value="9-O-ACETYL-N-ACETYLNEURAMINIC ACID DEACETYLASE-RELATED"/>
    <property type="match status" value="1"/>
</dbReference>
<feature type="region of interest" description="Disordered" evidence="2">
    <location>
        <begin position="262"/>
        <end position="282"/>
    </location>
</feature>
<dbReference type="Gene3D" id="3.40.50.1110">
    <property type="entry name" value="SGNH hydrolase"/>
    <property type="match status" value="1"/>
</dbReference>
<accession>A0A1W1UI92</accession>
<dbReference type="AlphaFoldDB" id="A0A1W1UI92"/>
<protein>
    <recommendedName>
        <fullName evidence="4">Sialate O-acetylesterase domain-containing protein</fullName>
    </recommendedName>
</protein>
<feature type="signal peptide" evidence="3">
    <location>
        <begin position="1"/>
        <end position="23"/>
    </location>
</feature>
<dbReference type="STRING" id="645990.SAMN00120144_4000"/>
<evidence type="ECO:0000313" key="6">
    <source>
        <dbReference type="Proteomes" id="UP000192266"/>
    </source>
</evidence>
<proteinExistence type="predicted"/>
<gene>
    <name evidence="5" type="ORF">SAMN00120144_4000</name>
</gene>
<dbReference type="Proteomes" id="UP000192266">
    <property type="component" value="Unassembled WGS sequence"/>
</dbReference>
<evidence type="ECO:0000256" key="1">
    <source>
        <dbReference type="ARBA" id="ARBA00022801"/>
    </source>
</evidence>
<name>A0A1W1UI92_9BACT</name>
<keyword evidence="3" id="KW-0732">Signal</keyword>
<dbReference type="InterPro" id="IPR005181">
    <property type="entry name" value="SASA"/>
</dbReference>
<dbReference type="SUPFAM" id="SSF52266">
    <property type="entry name" value="SGNH hydrolase"/>
    <property type="match status" value="1"/>
</dbReference>
<feature type="domain" description="Sialate O-acetylesterase" evidence="4">
    <location>
        <begin position="35"/>
        <end position="259"/>
    </location>
</feature>
<sequence length="282" mass="30081">MKRMECLFLLLGLLAWLPTIARAQGQPCPQPDPGFHLYLLMGQSNMAGRGPLTEALQGVGHARVFMLNAAGEWVPARHPVHFDKPKVAGVGPGLSFAVAIAEANSNIKIGLVPCAVGGTAISRWQPGAYDDITQTHPYDDAVLRIQNAMRCGVVKGLLWHQGEADSNPTAAAAYLPKLSELIGRVRLLTGQPALPVVAGELGRFKANNIDFNAQLRHLPEVVPHTAVATSENLVDKGDQTHFDGGSADELGRRYAAKMQALESAAPAAPSAGKRKIKAKTRL</sequence>
<keyword evidence="6" id="KW-1185">Reference proteome</keyword>
<dbReference type="PANTHER" id="PTHR31988">
    <property type="entry name" value="ESTERASE, PUTATIVE (DUF303)-RELATED"/>
    <property type="match status" value="1"/>
</dbReference>
<dbReference type="Pfam" id="PF03629">
    <property type="entry name" value="SASA"/>
    <property type="match status" value="1"/>
</dbReference>
<organism evidence="5 6">
    <name type="scientific">Hymenobacter roseosalivarius DSM 11622</name>
    <dbReference type="NCBI Taxonomy" id="645990"/>
    <lineage>
        <taxon>Bacteria</taxon>
        <taxon>Pseudomonadati</taxon>
        <taxon>Bacteroidota</taxon>
        <taxon>Cytophagia</taxon>
        <taxon>Cytophagales</taxon>
        <taxon>Hymenobacteraceae</taxon>
        <taxon>Hymenobacter</taxon>
    </lineage>
</organism>
<dbReference type="InterPro" id="IPR036514">
    <property type="entry name" value="SGNH_hydro_sf"/>
</dbReference>
<feature type="compositionally biased region" description="Basic residues" evidence="2">
    <location>
        <begin position="272"/>
        <end position="282"/>
    </location>
</feature>
<evidence type="ECO:0000256" key="3">
    <source>
        <dbReference type="SAM" id="SignalP"/>
    </source>
</evidence>
<evidence type="ECO:0000256" key="2">
    <source>
        <dbReference type="SAM" id="MobiDB-lite"/>
    </source>
</evidence>
<dbReference type="EMBL" id="FWWW01000024">
    <property type="protein sequence ID" value="SMB80759.1"/>
    <property type="molecule type" value="Genomic_DNA"/>
</dbReference>
<keyword evidence="1" id="KW-0378">Hydrolase</keyword>
<evidence type="ECO:0000259" key="4">
    <source>
        <dbReference type="Pfam" id="PF03629"/>
    </source>
</evidence>